<feature type="chain" id="PRO_5042231324" description="Mid2 domain-containing protein" evidence="3">
    <location>
        <begin position="26"/>
        <end position="307"/>
    </location>
</feature>
<keyword evidence="2" id="KW-0472">Membrane</keyword>
<dbReference type="EMBL" id="JAULSN010000003">
    <property type="protein sequence ID" value="KAK3375558.1"/>
    <property type="molecule type" value="Genomic_DNA"/>
</dbReference>
<evidence type="ECO:0000313" key="5">
    <source>
        <dbReference type="Proteomes" id="UP001287356"/>
    </source>
</evidence>
<feature type="signal peptide" evidence="3">
    <location>
        <begin position="1"/>
        <end position="25"/>
    </location>
</feature>
<reference evidence="4" key="1">
    <citation type="journal article" date="2023" name="Mol. Phylogenet. Evol.">
        <title>Genome-scale phylogeny and comparative genomics of the fungal order Sordariales.</title>
        <authorList>
            <person name="Hensen N."/>
            <person name="Bonometti L."/>
            <person name="Westerberg I."/>
            <person name="Brannstrom I.O."/>
            <person name="Guillou S."/>
            <person name="Cros-Aarteil S."/>
            <person name="Calhoun S."/>
            <person name="Haridas S."/>
            <person name="Kuo A."/>
            <person name="Mondo S."/>
            <person name="Pangilinan J."/>
            <person name="Riley R."/>
            <person name="LaButti K."/>
            <person name="Andreopoulos B."/>
            <person name="Lipzen A."/>
            <person name="Chen C."/>
            <person name="Yan M."/>
            <person name="Daum C."/>
            <person name="Ng V."/>
            <person name="Clum A."/>
            <person name="Steindorff A."/>
            <person name="Ohm R.A."/>
            <person name="Martin F."/>
            <person name="Silar P."/>
            <person name="Natvig D.O."/>
            <person name="Lalanne C."/>
            <person name="Gautier V."/>
            <person name="Ament-Velasquez S.L."/>
            <person name="Kruys A."/>
            <person name="Hutchinson M.I."/>
            <person name="Powell A.J."/>
            <person name="Barry K."/>
            <person name="Miller A.N."/>
            <person name="Grigoriev I.V."/>
            <person name="Debuchy R."/>
            <person name="Gladieux P."/>
            <person name="Hiltunen Thoren M."/>
            <person name="Johannesson H."/>
        </authorList>
    </citation>
    <scope>NUCLEOTIDE SEQUENCE</scope>
    <source>
        <strain evidence="4">CBS 958.72</strain>
    </source>
</reference>
<accession>A0AAE0KF30</accession>
<feature type="region of interest" description="Disordered" evidence="1">
    <location>
        <begin position="285"/>
        <end position="307"/>
    </location>
</feature>
<dbReference type="Proteomes" id="UP001287356">
    <property type="component" value="Unassembled WGS sequence"/>
</dbReference>
<keyword evidence="2" id="KW-0812">Transmembrane</keyword>
<feature type="region of interest" description="Disordered" evidence="1">
    <location>
        <begin position="155"/>
        <end position="180"/>
    </location>
</feature>
<protein>
    <recommendedName>
        <fullName evidence="6">Mid2 domain-containing protein</fullName>
    </recommendedName>
</protein>
<evidence type="ECO:0000313" key="4">
    <source>
        <dbReference type="EMBL" id="KAK3375558.1"/>
    </source>
</evidence>
<gene>
    <name evidence="4" type="ORF">B0T24DRAFT_616476</name>
</gene>
<keyword evidence="2" id="KW-1133">Transmembrane helix</keyword>
<organism evidence="4 5">
    <name type="scientific">Lasiosphaeria ovina</name>
    <dbReference type="NCBI Taxonomy" id="92902"/>
    <lineage>
        <taxon>Eukaryota</taxon>
        <taxon>Fungi</taxon>
        <taxon>Dikarya</taxon>
        <taxon>Ascomycota</taxon>
        <taxon>Pezizomycotina</taxon>
        <taxon>Sordariomycetes</taxon>
        <taxon>Sordariomycetidae</taxon>
        <taxon>Sordariales</taxon>
        <taxon>Lasiosphaeriaceae</taxon>
        <taxon>Lasiosphaeria</taxon>
    </lineage>
</organism>
<keyword evidence="5" id="KW-1185">Reference proteome</keyword>
<reference evidence="4" key="2">
    <citation type="submission" date="2023-06" db="EMBL/GenBank/DDBJ databases">
        <authorList>
            <consortium name="Lawrence Berkeley National Laboratory"/>
            <person name="Haridas S."/>
            <person name="Hensen N."/>
            <person name="Bonometti L."/>
            <person name="Westerberg I."/>
            <person name="Brannstrom I.O."/>
            <person name="Guillou S."/>
            <person name="Cros-Aarteil S."/>
            <person name="Calhoun S."/>
            <person name="Kuo A."/>
            <person name="Mondo S."/>
            <person name="Pangilinan J."/>
            <person name="Riley R."/>
            <person name="Labutti K."/>
            <person name="Andreopoulos B."/>
            <person name="Lipzen A."/>
            <person name="Chen C."/>
            <person name="Yanf M."/>
            <person name="Daum C."/>
            <person name="Ng V."/>
            <person name="Clum A."/>
            <person name="Steindorff A."/>
            <person name="Ohm R."/>
            <person name="Martin F."/>
            <person name="Silar P."/>
            <person name="Natvig D."/>
            <person name="Lalanne C."/>
            <person name="Gautier V."/>
            <person name="Ament-Velasquez S.L."/>
            <person name="Kruys A."/>
            <person name="Hutchinson M.I."/>
            <person name="Powell A.J."/>
            <person name="Barry K."/>
            <person name="Miller A.N."/>
            <person name="Grigoriev I.V."/>
            <person name="Debuchy R."/>
            <person name="Gladieux P."/>
            <person name="Thoren M.H."/>
            <person name="Johannesson H."/>
        </authorList>
    </citation>
    <scope>NUCLEOTIDE SEQUENCE</scope>
    <source>
        <strain evidence="4">CBS 958.72</strain>
    </source>
</reference>
<sequence length="307" mass="32012">MGHAFCYAKHLPLGLIGIWIGLANCAATCYDYAGQVQPNIYPCNLDPGLPSPCCGSNDFCLSNGLCLDGGGNNGLTQQGCTSQAWMSPCVKHCPESNAGDGHVYLMMCSGFDGENKNALCCGTDYTCCNATQSLLTGIPKFSTLSRAAGLTMTTTSTTLSSSSTTSTTSSATQSATCAPVPESGGTNVPLVVGAAAGIPLGLALIGTLLFLGWHLSKRNRLREQAGAVPITPGSYSLPPHNPTQIPGQPMFQHQAYHAYPQEEMQSHGQPVAELQDATGVVELHTTPHLPTDHPSSGSPSYAKTLHL</sequence>
<evidence type="ECO:0000256" key="3">
    <source>
        <dbReference type="SAM" id="SignalP"/>
    </source>
</evidence>
<name>A0AAE0KF30_9PEZI</name>
<evidence type="ECO:0000256" key="2">
    <source>
        <dbReference type="SAM" id="Phobius"/>
    </source>
</evidence>
<keyword evidence="3" id="KW-0732">Signal</keyword>
<feature type="transmembrane region" description="Helical" evidence="2">
    <location>
        <begin position="190"/>
        <end position="213"/>
    </location>
</feature>
<comment type="caution">
    <text evidence="4">The sequence shown here is derived from an EMBL/GenBank/DDBJ whole genome shotgun (WGS) entry which is preliminary data.</text>
</comment>
<feature type="compositionally biased region" description="Low complexity" evidence="1">
    <location>
        <begin position="155"/>
        <end position="176"/>
    </location>
</feature>
<evidence type="ECO:0000256" key="1">
    <source>
        <dbReference type="SAM" id="MobiDB-lite"/>
    </source>
</evidence>
<proteinExistence type="predicted"/>
<evidence type="ECO:0008006" key="6">
    <source>
        <dbReference type="Google" id="ProtNLM"/>
    </source>
</evidence>
<dbReference type="AlphaFoldDB" id="A0AAE0KF30"/>